<dbReference type="EMBL" id="VOGB01000005">
    <property type="protein sequence ID" value="MQM73472.1"/>
    <property type="molecule type" value="Genomic_DNA"/>
</dbReference>
<evidence type="ECO:0000313" key="1">
    <source>
        <dbReference type="EMBL" id="MQM73472.1"/>
    </source>
</evidence>
<dbReference type="InterPro" id="IPR004027">
    <property type="entry name" value="SEC_C_motif"/>
</dbReference>
<gene>
    <name evidence="1" type="ORF">FRC53_08695</name>
</gene>
<dbReference type="Pfam" id="PF02810">
    <property type="entry name" value="SEC-C"/>
    <property type="match status" value="1"/>
</dbReference>
<keyword evidence="2" id="KW-1185">Reference proteome</keyword>
<proteinExistence type="predicted"/>
<organism evidence="1 2">
    <name type="scientific">Candidatus Pseudoramibacter fermentans</name>
    <dbReference type="NCBI Taxonomy" id="2594427"/>
    <lineage>
        <taxon>Bacteria</taxon>
        <taxon>Bacillati</taxon>
        <taxon>Bacillota</taxon>
        <taxon>Clostridia</taxon>
        <taxon>Eubacteriales</taxon>
        <taxon>Eubacteriaceae</taxon>
        <taxon>Pseudoramibacter</taxon>
    </lineage>
</organism>
<dbReference type="Gene3D" id="3.10.450.50">
    <property type="match status" value="1"/>
</dbReference>
<dbReference type="PANTHER" id="PTHR33747">
    <property type="entry name" value="UPF0225 PROTEIN SCO1677"/>
    <property type="match status" value="1"/>
</dbReference>
<dbReference type="PANTHER" id="PTHR33747:SF1">
    <property type="entry name" value="ADENYLATE CYCLASE-ASSOCIATED CAP C-TERMINAL DOMAIN-CONTAINING PROTEIN"/>
    <property type="match status" value="1"/>
</dbReference>
<dbReference type="NCBIfam" id="NF004088">
    <property type="entry name" value="PRK05590.1"/>
    <property type="match status" value="1"/>
</dbReference>
<name>A0A6L5GTQ6_9FIRM</name>
<sequence>MSIYADWKKTIEDHSKNPKDQQAFWDGFCEREKHIYEDILGRQDPHVEGTVADLALRYDMPETEILGYLDGALESIKGKLPDLDTIESDTMIAMDYDFEKLYYNMVKVPAPWLYGLSEWNDILDKDTQKKIYKKCRNRNTVVKGKKIGRNDPCPCGSGKKYKNCCGRNA</sequence>
<comment type="caution">
    <text evidence="1">The sequence shown here is derived from an EMBL/GenBank/DDBJ whole genome shotgun (WGS) entry which is preliminary data.</text>
</comment>
<reference evidence="1" key="1">
    <citation type="journal article" date="2020" name="Appl. Environ. Microbiol.">
        <title>Medium-Chain Fatty Acid Synthesis by 'Candidatus Weimeria bifida' gen. nov., sp. nov., and 'Candidatus Pseudoramibacter fermentans' sp. nov.</title>
        <authorList>
            <person name="Scarborough M.J."/>
            <person name="Myers K.S."/>
            <person name="Donohue T.J."/>
            <person name="Noguera D.R."/>
        </authorList>
    </citation>
    <scope>NUCLEOTIDE SEQUENCE</scope>
    <source>
        <strain evidence="1">EUB1.1</strain>
    </source>
</reference>
<dbReference type="Proteomes" id="UP000473648">
    <property type="component" value="Unassembled WGS sequence"/>
</dbReference>
<evidence type="ECO:0000313" key="2">
    <source>
        <dbReference type="Proteomes" id="UP000473648"/>
    </source>
</evidence>
<dbReference type="SUPFAM" id="SSF103642">
    <property type="entry name" value="Sec-C motif"/>
    <property type="match status" value="1"/>
</dbReference>
<protein>
    <submittedName>
        <fullName evidence="1">SEC-C domain-containing protein</fullName>
    </submittedName>
</protein>
<dbReference type="AlphaFoldDB" id="A0A6L5GTQ6"/>
<accession>A0A6L5GTQ6</accession>